<keyword evidence="2" id="KW-1185">Reference proteome</keyword>
<name>A0ABU8WYB2_9BURK</name>
<evidence type="ECO:0000313" key="1">
    <source>
        <dbReference type="EMBL" id="MEJ8852528.1"/>
    </source>
</evidence>
<dbReference type="EMBL" id="JBBKZT010000046">
    <property type="protein sequence ID" value="MEJ8852528.1"/>
    <property type="molecule type" value="Genomic_DNA"/>
</dbReference>
<dbReference type="RefSeq" id="WP_340348474.1">
    <property type="nucleotide sequence ID" value="NZ_JBBKZT010000046.1"/>
</dbReference>
<dbReference type="Proteomes" id="UP001385892">
    <property type="component" value="Unassembled WGS sequence"/>
</dbReference>
<proteinExistence type="predicted"/>
<gene>
    <name evidence="1" type="ORF">WKW82_38340</name>
</gene>
<accession>A0ABU8WYB2</accession>
<reference evidence="1 2" key="1">
    <citation type="submission" date="2024-03" db="EMBL/GenBank/DDBJ databases">
        <title>Novel species of the genus Variovorax.</title>
        <authorList>
            <person name="Liu Q."/>
            <person name="Xin Y.-H."/>
        </authorList>
    </citation>
    <scope>NUCLEOTIDE SEQUENCE [LARGE SCALE GENOMIC DNA]</scope>
    <source>
        <strain evidence="1 2">KACC 18900</strain>
    </source>
</reference>
<sequence length="77" mass="8147">MVDMRSYRGASSVNLQATGDAQSAFIGRPQAARLAQGLNSRRRCGRLIAAAYMPIGLGVPAGKDANGRDLWEAIATK</sequence>
<comment type="caution">
    <text evidence="1">The sequence shown here is derived from an EMBL/GenBank/DDBJ whole genome shotgun (WGS) entry which is preliminary data.</text>
</comment>
<protein>
    <submittedName>
        <fullName evidence="1">Uncharacterized protein</fullName>
    </submittedName>
</protein>
<organism evidence="1 2">
    <name type="scientific">Variovorax rhizosphaerae</name>
    <dbReference type="NCBI Taxonomy" id="1836200"/>
    <lineage>
        <taxon>Bacteria</taxon>
        <taxon>Pseudomonadati</taxon>
        <taxon>Pseudomonadota</taxon>
        <taxon>Betaproteobacteria</taxon>
        <taxon>Burkholderiales</taxon>
        <taxon>Comamonadaceae</taxon>
        <taxon>Variovorax</taxon>
    </lineage>
</organism>
<evidence type="ECO:0000313" key="2">
    <source>
        <dbReference type="Proteomes" id="UP001385892"/>
    </source>
</evidence>